<name>A0A699IBN2_TANCI</name>
<dbReference type="SUPFAM" id="SSF56672">
    <property type="entry name" value="DNA/RNA polymerases"/>
    <property type="match status" value="1"/>
</dbReference>
<proteinExistence type="predicted"/>
<dbReference type="AlphaFoldDB" id="A0A699IBN2"/>
<organism evidence="2">
    <name type="scientific">Tanacetum cinerariifolium</name>
    <name type="common">Dalmatian daisy</name>
    <name type="synonym">Chrysanthemum cinerariifolium</name>
    <dbReference type="NCBI Taxonomy" id="118510"/>
    <lineage>
        <taxon>Eukaryota</taxon>
        <taxon>Viridiplantae</taxon>
        <taxon>Streptophyta</taxon>
        <taxon>Embryophyta</taxon>
        <taxon>Tracheophyta</taxon>
        <taxon>Spermatophyta</taxon>
        <taxon>Magnoliopsida</taxon>
        <taxon>eudicotyledons</taxon>
        <taxon>Gunneridae</taxon>
        <taxon>Pentapetalae</taxon>
        <taxon>asterids</taxon>
        <taxon>campanulids</taxon>
        <taxon>Asterales</taxon>
        <taxon>Asteraceae</taxon>
        <taxon>Asteroideae</taxon>
        <taxon>Anthemideae</taxon>
        <taxon>Anthemidinae</taxon>
        <taxon>Tanacetum</taxon>
    </lineage>
</organism>
<dbReference type="InterPro" id="IPR043502">
    <property type="entry name" value="DNA/RNA_pol_sf"/>
</dbReference>
<evidence type="ECO:0000313" key="2">
    <source>
        <dbReference type="EMBL" id="GEZ37723.1"/>
    </source>
</evidence>
<dbReference type="Pfam" id="PF07727">
    <property type="entry name" value="RVT_2"/>
    <property type="match status" value="1"/>
</dbReference>
<dbReference type="EMBL" id="BKCJ010271626">
    <property type="protein sequence ID" value="GEZ37723.1"/>
    <property type="molecule type" value="Genomic_DNA"/>
</dbReference>
<accession>A0A699IBN2</accession>
<comment type="caution">
    <text evidence="2">The sequence shown here is derived from an EMBL/GenBank/DDBJ whole genome shotgun (WGS) entry which is preliminary data.</text>
</comment>
<reference evidence="2" key="1">
    <citation type="journal article" date="2019" name="Sci. Rep.">
        <title>Draft genome of Tanacetum cinerariifolium, the natural source of mosquito coil.</title>
        <authorList>
            <person name="Yamashiro T."/>
            <person name="Shiraishi A."/>
            <person name="Satake H."/>
            <person name="Nakayama K."/>
        </authorList>
    </citation>
    <scope>NUCLEOTIDE SEQUENCE</scope>
</reference>
<evidence type="ECO:0000259" key="1">
    <source>
        <dbReference type="Pfam" id="PF07727"/>
    </source>
</evidence>
<protein>
    <submittedName>
        <fullName evidence="2">Ribonuclease H-like domain-containing protein</fullName>
    </submittedName>
</protein>
<gene>
    <name evidence="2" type="ORF">Tci_509696</name>
</gene>
<sequence>MITRSQVGMFKPNPWFHGHTSHIYSLPKSPSVALSDPHWRDAMYDKYNALIKNGTWILVPKPPNVNVIRSMWLFRHKYHADGSLSKYKARLVANGRNQQYEVDCSDTFSPVVKPSIIRIILSLALARNWPVHQLDVKNTFLNGDLIETIYMYQPSGFVDSRFPLHACRLQRSLYGLKQAPRAWFQRFAGYVLRVGFTLSRCDSSLFIYQYGIEVAYLLIYVNDIVLTTSSITLLQRIISFLHKEFDMTDLGELNYFLGISVTRDLKGMFLSQKKHVMELLERAHVSNCNATRTPEQDGIFCLGYKVRDKKFLGIQFRERQGCSRLNIEKLYENIVQKHEGSKQVGFKQLTPGVETGVHEVHDEKRVWFEVELQGAQGDHEAEVFQVYTQCMKSGVAKHLGVPGILQQNGLVNETYMTFFAKGFFSWLASTKQEMLEPVKVKCIFLGYRKVRNTRKHSLVLVYVQGVEFEVEPQKDHTFEVEPHGNVDHVVGSQEVQTQDLMEYQLVRDRDQHLACELFGYKEDDNEAAFAVAASDVYVLSKGCKKCSDNSDGYYWEYTQAKGNILGMEIVRDQSGNTLRVSQFRFYNEKLVQTFLEGPSILLLEGSLSGDCDVEKNESRYELRLIAGIATGALVKGGSRSKVPAKVEVAAYRIHMHDPREPHLAALKRGLHYIRGTLDHGLQLHVSSTSQLNAYTDVTLSRSSTEAEYRGVANVVAETAWIRNLL</sequence>
<feature type="domain" description="Reverse transcriptase Ty1/copia-type" evidence="1">
    <location>
        <begin position="53"/>
        <end position="294"/>
    </location>
</feature>
<dbReference type="InterPro" id="IPR013103">
    <property type="entry name" value="RVT_2"/>
</dbReference>